<protein>
    <submittedName>
        <fullName evidence="1">Cytochrome c oxidase subunit 2</fullName>
    </submittedName>
</protein>
<dbReference type="InterPro" id="IPR008972">
    <property type="entry name" value="Cupredoxin"/>
</dbReference>
<accession>A0ABS2SSK7</accession>
<dbReference type="RefSeq" id="WP_035418589.1">
    <property type="nucleotide sequence ID" value="NZ_JAFBCV010000003.1"/>
</dbReference>
<name>A0ABS2SSK7_9BACI</name>
<proteinExistence type="predicted"/>
<dbReference type="Gene3D" id="2.60.40.420">
    <property type="entry name" value="Cupredoxins - blue copper proteins"/>
    <property type="match status" value="1"/>
</dbReference>
<organism evidence="1 2">
    <name type="scientific">Shouchella xiaoxiensis</name>
    <dbReference type="NCBI Taxonomy" id="766895"/>
    <lineage>
        <taxon>Bacteria</taxon>
        <taxon>Bacillati</taxon>
        <taxon>Bacillota</taxon>
        <taxon>Bacilli</taxon>
        <taxon>Bacillales</taxon>
        <taxon>Bacillaceae</taxon>
        <taxon>Shouchella</taxon>
    </lineage>
</organism>
<reference evidence="1" key="1">
    <citation type="submission" date="2021-01" db="EMBL/GenBank/DDBJ databases">
        <title>Genomic Encyclopedia of Type Strains, Phase IV (KMG-IV): sequencing the most valuable type-strain genomes for metagenomic binning, comparative biology and taxonomic classification.</title>
        <authorList>
            <person name="Goeker M."/>
        </authorList>
    </citation>
    <scope>NUCLEOTIDE SEQUENCE</scope>
    <source>
        <strain evidence="1">DSM 21943</strain>
    </source>
</reference>
<gene>
    <name evidence="1" type="ORF">JOC54_001217</name>
</gene>
<dbReference type="SUPFAM" id="SSF49503">
    <property type="entry name" value="Cupredoxins"/>
    <property type="match status" value="1"/>
</dbReference>
<sequence>MKKIIIQLTGIVFILFLAACGGNDEGDQQDAEQPEDFSGETLTIQAMNWHFDQEEYSVPAGETMIELQNESGNHGIIIREADSGEDVVLNRSGSTTANLEPGEYTIICSIPCGSGHSEMVATLVVT</sequence>
<dbReference type="Proteomes" id="UP001179280">
    <property type="component" value="Unassembled WGS sequence"/>
</dbReference>
<evidence type="ECO:0000313" key="1">
    <source>
        <dbReference type="EMBL" id="MBM7837986.1"/>
    </source>
</evidence>
<dbReference type="EMBL" id="JAFBCV010000003">
    <property type="protein sequence ID" value="MBM7837986.1"/>
    <property type="molecule type" value="Genomic_DNA"/>
</dbReference>
<comment type="caution">
    <text evidence="1">The sequence shown here is derived from an EMBL/GenBank/DDBJ whole genome shotgun (WGS) entry which is preliminary data.</text>
</comment>
<keyword evidence="2" id="KW-1185">Reference proteome</keyword>
<dbReference type="PROSITE" id="PS51257">
    <property type="entry name" value="PROKAR_LIPOPROTEIN"/>
    <property type="match status" value="1"/>
</dbReference>
<evidence type="ECO:0000313" key="2">
    <source>
        <dbReference type="Proteomes" id="UP001179280"/>
    </source>
</evidence>